<dbReference type="Proteomes" id="UP000002524">
    <property type="component" value="Chromosome 1"/>
</dbReference>
<dbReference type="InterPro" id="IPR004130">
    <property type="entry name" value="Gpn"/>
</dbReference>
<dbReference type="HOGENOM" id="CLU_077970_2_0_0"/>
<keyword evidence="3" id="KW-0378">Hydrolase</keyword>
<dbReference type="STRING" id="243230.DR_2181"/>
<dbReference type="eggNOG" id="COG2229">
    <property type="taxonomic scope" value="Bacteria"/>
</dbReference>
<proteinExistence type="inferred from homology"/>
<evidence type="ECO:0000256" key="2">
    <source>
        <dbReference type="ARBA" id="ARBA00022741"/>
    </source>
</evidence>
<dbReference type="InParanoid" id="Q9RSE3"/>
<dbReference type="EMBL" id="AE000513">
    <property type="protein sequence ID" value="AAF11729.1"/>
    <property type="molecule type" value="Genomic_DNA"/>
</dbReference>
<dbReference type="AlphaFoldDB" id="Q9RSE3"/>
<evidence type="ECO:0000313" key="5">
    <source>
        <dbReference type="EMBL" id="AAF11729.1"/>
    </source>
</evidence>
<dbReference type="PANTHER" id="PTHR42708:SF1">
    <property type="entry name" value="GLIDING MOTILITY PROTEIN MGLA"/>
    <property type="match status" value="1"/>
</dbReference>
<dbReference type="OrthoDB" id="4319884at2"/>
<protein>
    <recommendedName>
        <fullName evidence="7">GTPase</fullName>
    </recommendedName>
</protein>
<sequence>MIPMKLVVSGPVGAGKTTFVQTLSETPVVSTEADASEDIGKATTTVAFDFGTLILDGTELHLYGTPGQDRFDFMWDVLCEGALGLVLLVAGNRPQDFLHARHILEFITSRNPVPFVVGVTRQDLEDVWSPQDIASYFDLPTEQVIGLQATEPDSARQVLIHLLESQLTPETQSESGTQTEKETA</sequence>
<evidence type="ECO:0008006" key="7">
    <source>
        <dbReference type="Google" id="ProtNLM"/>
    </source>
</evidence>
<dbReference type="CDD" id="cd00882">
    <property type="entry name" value="Ras_like_GTPase"/>
    <property type="match status" value="1"/>
</dbReference>
<dbReference type="GO" id="GO:0005525">
    <property type="term" value="F:GTP binding"/>
    <property type="evidence" value="ECO:0007669"/>
    <property type="project" value="UniProtKB-KW"/>
</dbReference>
<evidence type="ECO:0000256" key="1">
    <source>
        <dbReference type="ARBA" id="ARBA00005290"/>
    </source>
</evidence>
<comment type="similarity">
    <text evidence="1">Belongs to the GPN-loop GTPase family.</text>
</comment>
<evidence type="ECO:0000256" key="4">
    <source>
        <dbReference type="ARBA" id="ARBA00023134"/>
    </source>
</evidence>
<dbReference type="GeneID" id="69518424"/>
<dbReference type="Gene3D" id="3.40.50.300">
    <property type="entry name" value="P-loop containing nucleotide triphosphate hydrolases"/>
    <property type="match status" value="1"/>
</dbReference>
<dbReference type="SUPFAM" id="SSF52540">
    <property type="entry name" value="P-loop containing nucleoside triphosphate hydrolases"/>
    <property type="match status" value="1"/>
</dbReference>
<evidence type="ECO:0000313" key="6">
    <source>
        <dbReference type="Proteomes" id="UP000002524"/>
    </source>
</evidence>
<dbReference type="GO" id="GO:0016787">
    <property type="term" value="F:hydrolase activity"/>
    <property type="evidence" value="ECO:0007669"/>
    <property type="project" value="UniProtKB-KW"/>
</dbReference>
<organism evidence="5 6">
    <name type="scientific">Deinococcus radiodurans (strain ATCC 13939 / DSM 20539 / JCM 16871 / CCUG 27074 / LMG 4051 / NBRC 15346 / NCIMB 9279 / VKM B-1422 / R1)</name>
    <dbReference type="NCBI Taxonomy" id="243230"/>
    <lineage>
        <taxon>Bacteria</taxon>
        <taxon>Thermotogati</taxon>
        <taxon>Deinococcota</taxon>
        <taxon>Deinococci</taxon>
        <taxon>Deinococcales</taxon>
        <taxon>Deinococcaceae</taxon>
        <taxon>Deinococcus</taxon>
    </lineage>
</organism>
<dbReference type="PaxDb" id="243230-DR_2181"/>
<dbReference type="PATRIC" id="fig|243230.17.peg.2406"/>
<keyword evidence="2" id="KW-0547">Nucleotide-binding</keyword>
<dbReference type="InterPro" id="IPR027417">
    <property type="entry name" value="P-loop_NTPase"/>
</dbReference>
<dbReference type="SMR" id="Q9RSE3"/>
<dbReference type="EnsemblBacteria" id="AAF11729">
    <property type="protein sequence ID" value="AAF11729"/>
    <property type="gene ID" value="DR_2181"/>
</dbReference>
<dbReference type="RefSeq" id="WP_010888812.1">
    <property type="nucleotide sequence ID" value="NC_001263.1"/>
</dbReference>
<keyword evidence="6" id="KW-1185">Reference proteome</keyword>
<gene>
    <name evidence="5" type="ordered locus">DR_2181</name>
</gene>
<reference evidence="5 6" key="1">
    <citation type="journal article" date="1999" name="Science">
        <title>Genome sequence of the radioresistant bacterium Deinococcus radiodurans R1.</title>
        <authorList>
            <person name="White O."/>
            <person name="Eisen J.A."/>
            <person name="Heidelberg J.F."/>
            <person name="Hickey E.K."/>
            <person name="Peterson J.D."/>
            <person name="Dodson R.J."/>
            <person name="Haft D.H."/>
            <person name="Gwinn M.L."/>
            <person name="Nelson W.C."/>
            <person name="Richardson D.L."/>
            <person name="Moffat K.S."/>
            <person name="Qin H."/>
            <person name="Jiang L."/>
            <person name="Pamphile W."/>
            <person name="Crosby M."/>
            <person name="Shen M."/>
            <person name="Vamathevan J.J."/>
            <person name="Lam P."/>
            <person name="McDonald L."/>
            <person name="Utterback T."/>
            <person name="Zalewski C."/>
            <person name="Makarova K.S."/>
            <person name="Aravind L."/>
            <person name="Daly M.J."/>
            <person name="Minton K.W."/>
            <person name="Fleischmann R.D."/>
            <person name="Ketchum K.A."/>
            <person name="Nelson K.E."/>
            <person name="Salzberg S."/>
            <person name="Smith H.O."/>
            <person name="Venter J.C."/>
            <person name="Fraser C.M."/>
        </authorList>
    </citation>
    <scope>NUCLEOTIDE SEQUENCE [LARGE SCALE GENOMIC DNA]</scope>
    <source>
        <strain evidence="6">ATCC 13939 / DSM 20539 / JCM 16871 / LMG 4051 / NBRC 15346 / NCIMB 9279 / R1 / VKM B-1422</strain>
    </source>
</reference>
<keyword evidence="4" id="KW-0342">GTP-binding</keyword>
<accession>Q9RSE3</accession>
<dbReference type="KEGG" id="dra:DR_2181"/>
<dbReference type="PIR" id="D75305">
    <property type="entry name" value="D75305"/>
</dbReference>
<evidence type="ECO:0000256" key="3">
    <source>
        <dbReference type="ARBA" id="ARBA00022801"/>
    </source>
</evidence>
<dbReference type="InterPro" id="IPR052705">
    <property type="entry name" value="Gliding_Motility_GTPase"/>
</dbReference>
<dbReference type="Pfam" id="PF03029">
    <property type="entry name" value="ATP_bind_1"/>
    <property type="match status" value="1"/>
</dbReference>
<name>Q9RSE3_DEIRA</name>
<dbReference type="PANTHER" id="PTHR42708">
    <property type="entry name" value="ATP/GTP-BINDING PROTEIN-RELATED"/>
    <property type="match status" value="1"/>
</dbReference>